<dbReference type="Gene3D" id="1.10.30.50">
    <property type="match status" value="1"/>
</dbReference>
<name>A0ABT1EPZ7_9PROT</name>
<keyword evidence="1" id="KW-0378">Hydrolase</keyword>
<dbReference type="RefSeq" id="WP_253563809.1">
    <property type="nucleotide sequence ID" value="NZ_JAMYZR010000005.1"/>
</dbReference>
<organism evidence="1 2">
    <name type="scientific">Acetobacter cerevisiae</name>
    <dbReference type="NCBI Taxonomy" id="178900"/>
    <lineage>
        <taxon>Bacteria</taxon>
        <taxon>Pseudomonadati</taxon>
        <taxon>Pseudomonadota</taxon>
        <taxon>Alphaproteobacteria</taxon>
        <taxon>Acetobacterales</taxon>
        <taxon>Acetobacteraceae</taxon>
        <taxon>Acetobacter</taxon>
    </lineage>
</organism>
<keyword evidence="1" id="KW-0540">Nuclease</keyword>
<dbReference type="GO" id="GO:0004519">
    <property type="term" value="F:endonuclease activity"/>
    <property type="evidence" value="ECO:0007669"/>
    <property type="project" value="UniProtKB-KW"/>
</dbReference>
<dbReference type="Proteomes" id="UP001523543">
    <property type="component" value="Unassembled WGS sequence"/>
</dbReference>
<protein>
    <submittedName>
        <fullName evidence="1">HNH endonuclease</fullName>
    </submittedName>
</protein>
<dbReference type="InterPro" id="IPR003615">
    <property type="entry name" value="HNH_nuc"/>
</dbReference>
<gene>
    <name evidence="1" type="ORF">NKW54_05760</name>
</gene>
<keyword evidence="1" id="KW-0255">Endonuclease</keyword>
<reference evidence="1 2" key="1">
    <citation type="submission" date="2022-06" db="EMBL/GenBank/DDBJ databases">
        <title>Acetobacer genomes from food samples.</title>
        <authorList>
            <person name="Sombolestani A."/>
        </authorList>
    </citation>
    <scope>NUCLEOTIDE SEQUENCE [LARGE SCALE GENOMIC DNA]</scope>
    <source>
        <strain evidence="1 2">R-83281</strain>
    </source>
</reference>
<sequence length="285" mass="31274">MSPDPHSLAQRITVETGLEFEGRKGRDSDGTHWVELRPAGHAVHQTFVLRITIGWRHINIMFRPGSFAGDLVRAMGNADEAGRTVFRSVLSACHNEGAEVTLTVNGSPCDFADCEIWNGSWRIIGLTLRKGMLAINEGNNAEDLRQIELWSSRAAAAVIAILPLEAEGDDSTIEITADAVGRAEGAKARIDVNRYERDRRNRAAALAIHGYRCKACDLDMSDRYGPIAAGLIEVHHTTPVSQLGADYIIDPNVDLMPLCPNCHSVTHRRSPPFSIAELRTMLSQT</sequence>
<comment type="caution">
    <text evidence="1">The sequence shown here is derived from an EMBL/GenBank/DDBJ whole genome shotgun (WGS) entry which is preliminary data.</text>
</comment>
<dbReference type="EMBL" id="JAMYZR010000005">
    <property type="protein sequence ID" value="MCP1245446.1"/>
    <property type="molecule type" value="Genomic_DNA"/>
</dbReference>
<dbReference type="CDD" id="cd00085">
    <property type="entry name" value="HNHc"/>
    <property type="match status" value="1"/>
</dbReference>
<keyword evidence="2" id="KW-1185">Reference proteome</keyword>
<proteinExistence type="predicted"/>
<evidence type="ECO:0000313" key="1">
    <source>
        <dbReference type="EMBL" id="MCP1245446.1"/>
    </source>
</evidence>
<accession>A0ABT1EPZ7</accession>
<evidence type="ECO:0000313" key="2">
    <source>
        <dbReference type="Proteomes" id="UP001523543"/>
    </source>
</evidence>